<dbReference type="Proteomes" id="UP000076871">
    <property type="component" value="Unassembled WGS sequence"/>
</dbReference>
<dbReference type="OrthoDB" id="549353at2759"/>
<evidence type="ECO:0000313" key="3">
    <source>
        <dbReference type="Proteomes" id="UP000076871"/>
    </source>
</evidence>
<name>A0A165IGP3_9APHY</name>
<evidence type="ECO:0000259" key="1">
    <source>
        <dbReference type="Pfam" id="PF01936"/>
    </source>
</evidence>
<gene>
    <name evidence="2" type="ORF">LAESUDRAFT_719360</name>
</gene>
<organism evidence="2 3">
    <name type="scientific">Laetiporus sulphureus 93-53</name>
    <dbReference type="NCBI Taxonomy" id="1314785"/>
    <lineage>
        <taxon>Eukaryota</taxon>
        <taxon>Fungi</taxon>
        <taxon>Dikarya</taxon>
        <taxon>Basidiomycota</taxon>
        <taxon>Agaricomycotina</taxon>
        <taxon>Agaricomycetes</taxon>
        <taxon>Polyporales</taxon>
        <taxon>Laetiporus</taxon>
    </lineage>
</organism>
<dbReference type="Pfam" id="PF01936">
    <property type="entry name" value="NYN"/>
    <property type="match status" value="1"/>
</dbReference>
<proteinExistence type="predicted"/>
<keyword evidence="3" id="KW-1185">Reference proteome</keyword>
<sequence length="350" mass="38695">MPHWHEASLLCNRSRCQATKFEAASLPHRNISSANTSRTKLADVAVFWDYDDCPLPSGNGGASIVRALGQYARSMGVVSSFRAYSRLVPLSAKSAMMRRGGITICDCACDSRKQVVHSSMIADMFRWTFDRPAADASNVMIVITAGSSYADAVSTLSLNGYTMVVFAPLSAHEKLRAVQSAALLEWTDALFVKAHASEQNSSRLNGPNHAQENPLVLEKNIQFLPSTSSSTTDGQHASLSTITPVNVGAVSTSHSPANIHTEHSLQSEQYPHYFNPLVQILRQHTQGDQFTWFQRVASALKADINDIYKQAGVDSFKNYIHMAHQARVVDYDDVNKLMGKRYLRLHPRLR</sequence>
<dbReference type="GO" id="GO:0010468">
    <property type="term" value="P:regulation of gene expression"/>
    <property type="evidence" value="ECO:0007669"/>
    <property type="project" value="InterPro"/>
</dbReference>
<dbReference type="InterPro" id="IPR021139">
    <property type="entry name" value="NYN"/>
</dbReference>
<feature type="domain" description="NYN" evidence="1">
    <location>
        <begin position="44"/>
        <end position="177"/>
    </location>
</feature>
<dbReference type="EMBL" id="KV427605">
    <property type="protein sequence ID" value="KZT13047.1"/>
    <property type="molecule type" value="Genomic_DNA"/>
</dbReference>
<dbReference type="PANTHER" id="PTHR14379:SF3">
    <property type="entry name" value="MEIOSIS REGULATOR AND MRNA STABILITY FACTOR 1"/>
    <property type="match status" value="1"/>
</dbReference>
<accession>A0A165IGP3</accession>
<dbReference type="GeneID" id="63824645"/>
<dbReference type="GO" id="GO:0005777">
    <property type="term" value="C:peroxisome"/>
    <property type="evidence" value="ECO:0007669"/>
    <property type="project" value="InterPro"/>
</dbReference>
<dbReference type="InterPro" id="IPR024768">
    <property type="entry name" value="Marf1"/>
</dbReference>
<protein>
    <recommendedName>
        <fullName evidence="1">NYN domain-containing protein</fullName>
    </recommendedName>
</protein>
<dbReference type="GO" id="GO:0004540">
    <property type="term" value="F:RNA nuclease activity"/>
    <property type="evidence" value="ECO:0007669"/>
    <property type="project" value="InterPro"/>
</dbReference>
<evidence type="ECO:0000313" key="2">
    <source>
        <dbReference type="EMBL" id="KZT13047.1"/>
    </source>
</evidence>
<dbReference type="CDD" id="cd10910">
    <property type="entry name" value="PIN_limkain_b1_N_like"/>
    <property type="match status" value="1"/>
</dbReference>
<dbReference type="InParanoid" id="A0A165IGP3"/>
<dbReference type="STRING" id="1314785.A0A165IGP3"/>
<dbReference type="RefSeq" id="XP_040770557.1">
    <property type="nucleotide sequence ID" value="XM_040907616.1"/>
</dbReference>
<dbReference type="AlphaFoldDB" id="A0A165IGP3"/>
<reference evidence="2 3" key="1">
    <citation type="journal article" date="2016" name="Mol. Biol. Evol.">
        <title>Comparative Genomics of Early-Diverging Mushroom-Forming Fungi Provides Insights into the Origins of Lignocellulose Decay Capabilities.</title>
        <authorList>
            <person name="Nagy L.G."/>
            <person name="Riley R."/>
            <person name="Tritt A."/>
            <person name="Adam C."/>
            <person name="Daum C."/>
            <person name="Floudas D."/>
            <person name="Sun H."/>
            <person name="Yadav J.S."/>
            <person name="Pangilinan J."/>
            <person name="Larsson K.H."/>
            <person name="Matsuura K."/>
            <person name="Barry K."/>
            <person name="Labutti K."/>
            <person name="Kuo R."/>
            <person name="Ohm R.A."/>
            <person name="Bhattacharya S.S."/>
            <person name="Shirouzu T."/>
            <person name="Yoshinaga Y."/>
            <person name="Martin F.M."/>
            <person name="Grigoriev I.V."/>
            <person name="Hibbett D.S."/>
        </authorList>
    </citation>
    <scope>NUCLEOTIDE SEQUENCE [LARGE SCALE GENOMIC DNA]</scope>
    <source>
        <strain evidence="2 3">93-53</strain>
    </source>
</reference>
<dbReference type="PANTHER" id="PTHR14379">
    <property type="entry name" value="LIMKAIN B LKAP"/>
    <property type="match status" value="1"/>
</dbReference>